<dbReference type="Pfam" id="PF11536">
    <property type="entry name" value="DUF3226"/>
    <property type="match status" value="1"/>
</dbReference>
<sequence>MLEQFQDIHEECILKQLSSIKLGEVSTGTPKVGVYVFPNNEDMGTLEKVLLEGAESSYPDLVKAASSYIENISEEYTGKWKPADNQKVLVGCIANILKPGKANQVSIQDNEWIYDESVKYGSQFILNDFIKHTLDIQ</sequence>
<gene>
    <name evidence="1" type="ORF">P6F46_22895</name>
</gene>
<dbReference type="Proteomes" id="UP001229716">
    <property type="component" value="Unassembled WGS sequence"/>
</dbReference>
<dbReference type="InterPro" id="IPR024508">
    <property type="entry name" value="DUF3226"/>
</dbReference>
<dbReference type="EMBL" id="JASWHZ010000001">
    <property type="protein sequence ID" value="MDL2418942.1"/>
    <property type="molecule type" value="Genomic_DNA"/>
</dbReference>
<evidence type="ECO:0000313" key="2">
    <source>
        <dbReference type="Proteomes" id="UP001229716"/>
    </source>
</evidence>
<protein>
    <submittedName>
        <fullName evidence="1">Uncharacterized protein</fullName>
    </submittedName>
</protein>
<accession>A0ABT7KXS1</accession>
<proteinExistence type="predicted"/>
<keyword evidence="2" id="KW-1185">Reference proteome</keyword>
<reference evidence="1 2" key="1">
    <citation type="journal article" date="2023" name="Int. J. Mol. Sci.">
        <title>Pathogenicity and Genomic Characterization of a Novel Genospecies, Bacillus shihchuchen, of the Bacillus cereus Group Isolated from Chinese Softshell Turtle (Pelodiscus sinensis).</title>
        <authorList>
            <person name="Cheng L.W."/>
            <person name="Byadgi O.V."/>
            <person name="Tsai C.E."/>
            <person name="Wang P.C."/>
            <person name="Chen S.C."/>
        </authorList>
    </citation>
    <scope>NUCLEOTIDE SEQUENCE [LARGE SCALE GENOMIC DNA]</scope>
    <source>
        <strain evidence="1 2">QF108-045</strain>
    </source>
</reference>
<organism evidence="1 2">
    <name type="scientific">Bacillus shihchuchen</name>
    <dbReference type="NCBI Taxonomy" id="3036942"/>
    <lineage>
        <taxon>Bacteria</taxon>
        <taxon>Bacillati</taxon>
        <taxon>Bacillota</taxon>
        <taxon>Bacilli</taxon>
        <taxon>Bacillales</taxon>
        <taxon>Bacillaceae</taxon>
        <taxon>Bacillus</taxon>
        <taxon>Bacillus cereus group</taxon>
    </lineage>
</organism>
<evidence type="ECO:0000313" key="1">
    <source>
        <dbReference type="EMBL" id="MDL2418942.1"/>
    </source>
</evidence>
<comment type="caution">
    <text evidence="1">The sequence shown here is derived from an EMBL/GenBank/DDBJ whole genome shotgun (WGS) entry which is preliminary data.</text>
</comment>
<name>A0ABT7KXS1_9BACI</name>